<keyword evidence="2" id="KW-1185">Reference proteome</keyword>
<accession>A0ABQ9GFI9</accession>
<proteinExistence type="predicted"/>
<comment type="caution">
    <text evidence="1">The sequence shown here is derived from an EMBL/GenBank/DDBJ whole genome shotgun (WGS) entry which is preliminary data.</text>
</comment>
<sequence>MSGRKLLDNLLNSDDTDFDPDFHPLDNDNMHLENGSNREKKRLIRLPWKLKMLHVRIIH</sequence>
<name>A0ABQ9GFI9_9NEOP</name>
<organism evidence="1 2">
    <name type="scientific">Dryococelus australis</name>
    <dbReference type="NCBI Taxonomy" id="614101"/>
    <lineage>
        <taxon>Eukaryota</taxon>
        <taxon>Metazoa</taxon>
        <taxon>Ecdysozoa</taxon>
        <taxon>Arthropoda</taxon>
        <taxon>Hexapoda</taxon>
        <taxon>Insecta</taxon>
        <taxon>Pterygota</taxon>
        <taxon>Neoptera</taxon>
        <taxon>Polyneoptera</taxon>
        <taxon>Phasmatodea</taxon>
        <taxon>Verophasmatodea</taxon>
        <taxon>Anareolatae</taxon>
        <taxon>Phasmatidae</taxon>
        <taxon>Eurycanthinae</taxon>
        <taxon>Dryococelus</taxon>
    </lineage>
</organism>
<gene>
    <name evidence="1" type="ORF">PR048_027467</name>
</gene>
<protein>
    <submittedName>
        <fullName evidence="1">Uncharacterized protein</fullName>
    </submittedName>
</protein>
<dbReference type="EMBL" id="JARBHB010000012">
    <property type="protein sequence ID" value="KAJ8871162.1"/>
    <property type="molecule type" value="Genomic_DNA"/>
</dbReference>
<evidence type="ECO:0000313" key="2">
    <source>
        <dbReference type="Proteomes" id="UP001159363"/>
    </source>
</evidence>
<dbReference type="Proteomes" id="UP001159363">
    <property type="component" value="Chromosome 11"/>
</dbReference>
<evidence type="ECO:0000313" key="1">
    <source>
        <dbReference type="EMBL" id="KAJ8871162.1"/>
    </source>
</evidence>
<reference evidence="1 2" key="1">
    <citation type="submission" date="2023-02" db="EMBL/GenBank/DDBJ databases">
        <title>LHISI_Scaffold_Assembly.</title>
        <authorList>
            <person name="Stuart O.P."/>
            <person name="Cleave R."/>
            <person name="Magrath M.J.L."/>
            <person name="Mikheyev A.S."/>
        </authorList>
    </citation>
    <scope>NUCLEOTIDE SEQUENCE [LARGE SCALE GENOMIC DNA]</scope>
    <source>
        <strain evidence="1">Daus_M_001</strain>
        <tissue evidence="1">Leg muscle</tissue>
    </source>
</reference>